<comment type="caution">
    <text evidence="1">The sequence shown here is derived from an EMBL/GenBank/DDBJ whole genome shotgun (WGS) entry which is preliminary data.</text>
</comment>
<name>A0ABS3Z054_9BACT</name>
<protein>
    <recommendedName>
        <fullName evidence="3">Lipocalin-like domain-containing protein</fullName>
    </recommendedName>
</protein>
<evidence type="ECO:0008006" key="3">
    <source>
        <dbReference type="Google" id="ProtNLM"/>
    </source>
</evidence>
<dbReference type="RefSeq" id="WP_209141576.1">
    <property type="nucleotide sequence ID" value="NZ_JAGHKO010000010.1"/>
</dbReference>
<sequence>MSDTPFHLPWLLCLVLLLAACNPFDPNEEPDYNKRIIVKSISLTKDKVVEWYHFSLITGYSPDFIEVKSGGQHRLLGKTHNLSDIQSRGDTLLILVQKNDFLYLDTAGFPDLKVSLENGRSPYLYK</sequence>
<accession>A0ABS3Z054</accession>
<organism evidence="1 2">
    <name type="scientific">Niastella soli</name>
    <dbReference type="NCBI Taxonomy" id="2821487"/>
    <lineage>
        <taxon>Bacteria</taxon>
        <taxon>Pseudomonadati</taxon>
        <taxon>Bacteroidota</taxon>
        <taxon>Chitinophagia</taxon>
        <taxon>Chitinophagales</taxon>
        <taxon>Chitinophagaceae</taxon>
        <taxon>Niastella</taxon>
    </lineage>
</organism>
<evidence type="ECO:0000313" key="1">
    <source>
        <dbReference type="EMBL" id="MBO9203523.1"/>
    </source>
</evidence>
<reference evidence="1 2" key="1">
    <citation type="submission" date="2021-03" db="EMBL/GenBank/DDBJ databases">
        <title>Assistant Professor.</title>
        <authorList>
            <person name="Huq M.A."/>
        </authorList>
    </citation>
    <scope>NUCLEOTIDE SEQUENCE [LARGE SCALE GENOMIC DNA]</scope>
    <source>
        <strain evidence="1 2">MAH-29</strain>
    </source>
</reference>
<evidence type="ECO:0000313" key="2">
    <source>
        <dbReference type="Proteomes" id="UP000677244"/>
    </source>
</evidence>
<proteinExistence type="predicted"/>
<keyword evidence="2" id="KW-1185">Reference proteome</keyword>
<dbReference type="EMBL" id="JAGHKO010000010">
    <property type="protein sequence ID" value="MBO9203523.1"/>
    <property type="molecule type" value="Genomic_DNA"/>
</dbReference>
<dbReference type="Proteomes" id="UP000677244">
    <property type="component" value="Unassembled WGS sequence"/>
</dbReference>
<gene>
    <name evidence="1" type="ORF">J7I42_24780</name>
</gene>